<dbReference type="STRING" id="576137.A0A1L7XY64"/>
<dbReference type="OrthoDB" id="5366531at2759"/>
<dbReference type="AlphaFoldDB" id="A0A1L7XY64"/>
<keyword evidence="2" id="KW-1185">Reference proteome</keyword>
<evidence type="ECO:0000313" key="2">
    <source>
        <dbReference type="Proteomes" id="UP000184330"/>
    </source>
</evidence>
<dbReference type="Proteomes" id="UP000184330">
    <property type="component" value="Unassembled WGS sequence"/>
</dbReference>
<proteinExistence type="predicted"/>
<sequence>MRPKLQRLLSRPSSLDLLRYLVGIPVSKGCSATARRHRGAAGRVRITCRGYASAATAAREVVDDQHNESFELRDLTKAWGGFPHESIQPSPQPSRLPATQSHSIALAPATKVKRVYGAWDESLWTHDELDYQSSLDKPPLPGKGRLLDLDTYKQDMRLWGVMLEYRKRVYGDHGVLTFLNALTQRGVLIPTNGALADRFWVTFLDLGFRNHGVLRRVCQYANHILVTQKRRWSKLYAYVVRFFLANGDPTAASTWHMRLFKDHPPNSLTFAEMCRHVIIYHGDSKVLKTIYRKNTHRNVYAKVIPLLCQRENFKAALDWHYFLLRNGDVPKSSKVVEPLIHFLAVYKPNAAVEVTQSLVAAGVSFAPNLSKELNDNTKISREIMNVMHGETLNITAKQYNDGLGARWFATRWVSLDIAINAIHALGVQEIGPLSLQAIALRDPDPKSVTARINQLKTLGISISPLIYSRAIEHFASKGLSRYLEGLLHCDQHPDAYQDARLQEELLASFARNGDWDQYHRTLQIRSLAAWSPSSERWNLRLRAEMTLGHQKEVERILEHMRDEQIFVKSKSIAHLLATRLRRRRHGRGPMNVPGETNRGRQNDLNTVIRMLIGIMESGNYVPVIYWREIIRRLGMLGRVDDVRSVSLFLTTWYAPQQKFPLSRPSPYHIPSQVPTSHPLHPLRIIFGIPFQRAVVEWGFISSLRPKPNHSLDPRREVIPVFDPFLPKVTAGITLLKLLSQRGVHIDGPTVRKALFNRLITYYGPGRSDRKYNRWGKIAMQGKLSMAARQIDDALEGAYFSSTDLPRLVDAISRRRWVRVEKKKQRRLAKPHVQRKVFEGKLPFDGRLLPGSDQVMYSQVW</sequence>
<gene>
    <name evidence="1" type="ORF">PAC_19850</name>
</gene>
<reference evidence="1 2" key="1">
    <citation type="submission" date="2016-03" db="EMBL/GenBank/DDBJ databases">
        <authorList>
            <person name="Ploux O."/>
        </authorList>
    </citation>
    <scope>NUCLEOTIDE SEQUENCE [LARGE SCALE GENOMIC DNA]</scope>
    <source>
        <strain evidence="1 2">UAMH 11012</strain>
    </source>
</reference>
<evidence type="ECO:0000313" key="1">
    <source>
        <dbReference type="EMBL" id="CZR69949.1"/>
    </source>
</evidence>
<name>A0A1L7XY64_9HELO</name>
<dbReference type="EMBL" id="FJOG01000086">
    <property type="protein sequence ID" value="CZR69949.1"/>
    <property type="molecule type" value="Genomic_DNA"/>
</dbReference>
<evidence type="ECO:0008006" key="3">
    <source>
        <dbReference type="Google" id="ProtNLM"/>
    </source>
</evidence>
<organism evidence="1 2">
    <name type="scientific">Phialocephala subalpina</name>
    <dbReference type="NCBI Taxonomy" id="576137"/>
    <lineage>
        <taxon>Eukaryota</taxon>
        <taxon>Fungi</taxon>
        <taxon>Dikarya</taxon>
        <taxon>Ascomycota</taxon>
        <taxon>Pezizomycotina</taxon>
        <taxon>Leotiomycetes</taxon>
        <taxon>Helotiales</taxon>
        <taxon>Mollisiaceae</taxon>
        <taxon>Phialocephala</taxon>
        <taxon>Phialocephala fortinii species complex</taxon>
    </lineage>
</organism>
<accession>A0A1L7XY64</accession>
<protein>
    <recommendedName>
        <fullName evidence="3">Pentatricopeptide repeat domain-containing protein</fullName>
    </recommendedName>
</protein>